<gene>
    <name evidence="1" type="ORF">ACFPZN_02420</name>
</gene>
<name>A0ABW0ZS70_9ACTN</name>
<dbReference type="EMBL" id="JBHSON010000003">
    <property type="protein sequence ID" value="MFC5744464.1"/>
    <property type="molecule type" value="Genomic_DNA"/>
</dbReference>
<organism evidence="1 2">
    <name type="scientific">Actinomadura rugatobispora</name>
    <dbReference type="NCBI Taxonomy" id="1994"/>
    <lineage>
        <taxon>Bacteria</taxon>
        <taxon>Bacillati</taxon>
        <taxon>Actinomycetota</taxon>
        <taxon>Actinomycetes</taxon>
        <taxon>Streptosporangiales</taxon>
        <taxon>Thermomonosporaceae</taxon>
        <taxon>Actinomadura</taxon>
    </lineage>
</organism>
<dbReference type="InterPro" id="IPR011990">
    <property type="entry name" value="TPR-like_helical_dom_sf"/>
</dbReference>
<reference evidence="2" key="1">
    <citation type="journal article" date="2019" name="Int. J. Syst. Evol. Microbiol.">
        <title>The Global Catalogue of Microorganisms (GCM) 10K type strain sequencing project: providing services to taxonomists for standard genome sequencing and annotation.</title>
        <authorList>
            <consortium name="The Broad Institute Genomics Platform"/>
            <consortium name="The Broad Institute Genome Sequencing Center for Infectious Disease"/>
            <person name="Wu L."/>
            <person name="Ma J."/>
        </authorList>
    </citation>
    <scope>NUCLEOTIDE SEQUENCE [LARGE SCALE GENOMIC DNA]</scope>
    <source>
        <strain evidence="2">KCTC 42087</strain>
    </source>
</reference>
<dbReference type="Proteomes" id="UP001596074">
    <property type="component" value="Unassembled WGS sequence"/>
</dbReference>
<keyword evidence="2" id="KW-1185">Reference proteome</keyword>
<dbReference type="Gene3D" id="1.25.40.10">
    <property type="entry name" value="Tetratricopeptide repeat domain"/>
    <property type="match status" value="1"/>
</dbReference>
<evidence type="ECO:0000313" key="1">
    <source>
        <dbReference type="EMBL" id="MFC5744464.1"/>
    </source>
</evidence>
<comment type="caution">
    <text evidence="1">The sequence shown here is derived from an EMBL/GenBank/DDBJ whole genome shotgun (WGS) entry which is preliminary data.</text>
</comment>
<evidence type="ECO:0000313" key="2">
    <source>
        <dbReference type="Proteomes" id="UP001596074"/>
    </source>
</evidence>
<evidence type="ECO:0008006" key="3">
    <source>
        <dbReference type="Google" id="ProtNLM"/>
    </source>
</evidence>
<sequence>MPDDLVIPAGGDVPFAAAREFIRRILTEDEVAAVARPLRPVLHTTPDGTWPGDRQRLKSQLRFPTRLRGRREFRAVAWLLNDRRSGPVEVVTAGPLSPADADFFGVLSRYGPVVLRTEGTRGAGTSEEHPGDAEVAADMARVRAGLRGEADWSWLCRRLGRYLSCGDSWTGLWLAQAVLDGAVAPSGAAANMMASAFFLQNRTSEAELLFRAAMREGGVQHARGAYGLAMLYTRHHPRAWRDVGAAADLLESGWRALSPLPDSDEIVRERVLNRNGLALVLHKEGDGEGAIALLRDSVRRLVAGGLEASEHHSVLLNNLGRVCAASGGREAEAESALRQAAETDPRFAEYWLDLALFLAERGRHDEALAAARAADGCSAAIAEIPALLGYLHAVAGDHARAAAHYQEAAAKDPGAPEHALAASRELIEVGEHRAARGWLARLDERALTGEQRAEAALLALEIDANGSPPLSTVQVAARLRELADVHPGSDLVSRNLRAVTGGP</sequence>
<dbReference type="SUPFAM" id="SSF48452">
    <property type="entry name" value="TPR-like"/>
    <property type="match status" value="1"/>
</dbReference>
<protein>
    <recommendedName>
        <fullName evidence="3">Tetratricopeptide repeat protein</fullName>
    </recommendedName>
</protein>
<dbReference type="RefSeq" id="WP_378279656.1">
    <property type="nucleotide sequence ID" value="NZ_JBHSON010000003.1"/>
</dbReference>
<proteinExistence type="predicted"/>
<accession>A0ABW0ZS70</accession>